<protein>
    <submittedName>
        <fullName evidence="8">Plakophilin 3</fullName>
    </submittedName>
</protein>
<dbReference type="GO" id="GO:0005634">
    <property type="term" value="C:nucleus"/>
    <property type="evidence" value="ECO:0007669"/>
    <property type="project" value="TreeGrafter"/>
</dbReference>
<dbReference type="Proteomes" id="UP000265020">
    <property type="component" value="Unassembled WGS sequence"/>
</dbReference>
<accession>A0A3Q2CJG3</accession>
<evidence type="ECO:0000256" key="7">
    <source>
        <dbReference type="SAM" id="MobiDB-lite"/>
    </source>
</evidence>
<reference evidence="8" key="1">
    <citation type="submission" date="2025-08" db="UniProtKB">
        <authorList>
            <consortium name="Ensembl"/>
        </authorList>
    </citation>
    <scope>IDENTIFICATION</scope>
</reference>
<keyword evidence="3" id="KW-0677">Repeat</keyword>
<reference evidence="8" key="2">
    <citation type="submission" date="2025-09" db="UniProtKB">
        <authorList>
            <consortium name="Ensembl"/>
        </authorList>
    </citation>
    <scope>IDENTIFICATION</scope>
</reference>
<dbReference type="SUPFAM" id="SSF48371">
    <property type="entry name" value="ARM repeat"/>
    <property type="match status" value="1"/>
</dbReference>
<feature type="repeat" description="ARM" evidence="6">
    <location>
        <begin position="380"/>
        <end position="415"/>
    </location>
</feature>
<dbReference type="InterPro" id="IPR016024">
    <property type="entry name" value="ARM-type_fold"/>
</dbReference>
<dbReference type="InterPro" id="IPR011989">
    <property type="entry name" value="ARM-like"/>
</dbReference>
<evidence type="ECO:0000256" key="3">
    <source>
        <dbReference type="ARBA" id="ARBA00022737"/>
    </source>
</evidence>
<evidence type="ECO:0000256" key="2">
    <source>
        <dbReference type="ARBA" id="ARBA00005462"/>
    </source>
</evidence>
<dbReference type="Ensembl" id="ENSCVAT00000006838.1">
    <property type="protein sequence ID" value="ENSCVAP00000005344.1"/>
    <property type="gene ID" value="ENSCVAG00000006861.1"/>
</dbReference>
<dbReference type="SMART" id="SM00185">
    <property type="entry name" value="ARM"/>
    <property type="match status" value="4"/>
</dbReference>
<evidence type="ECO:0000256" key="6">
    <source>
        <dbReference type="PROSITE-ProRule" id="PRU00259"/>
    </source>
</evidence>
<evidence type="ECO:0000256" key="4">
    <source>
        <dbReference type="ARBA" id="ARBA00022889"/>
    </source>
</evidence>
<dbReference type="GO" id="GO:0005886">
    <property type="term" value="C:plasma membrane"/>
    <property type="evidence" value="ECO:0007669"/>
    <property type="project" value="TreeGrafter"/>
</dbReference>
<dbReference type="OMA" id="SAAHYAM"/>
<evidence type="ECO:0000313" key="9">
    <source>
        <dbReference type="Proteomes" id="UP000265020"/>
    </source>
</evidence>
<dbReference type="GO" id="GO:0005912">
    <property type="term" value="C:adherens junction"/>
    <property type="evidence" value="ECO:0007669"/>
    <property type="project" value="TreeGrafter"/>
</dbReference>
<feature type="compositionally biased region" description="Polar residues" evidence="7">
    <location>
        <begin position="489"/>
        <end position="501"/>
    </location>
</feature>
<comment type="similarity">
    <text evidence="2">Belongs to the beta-catenin family.</text>
</comment>
<keyword evidence="5" id="KW-0965">Cell junction</keyword>
<comment type="subcellular location">
    <subcellularLocation>
        <location evidence="1">Cell junction</location>
    </subcellularLocation>
</comment>
<dbReference type="PANTHER" id="PTHR10372">
    <property type="entry name" value="PLAKOPHILLIN-RELATED"/>
    <property type="match status" value="1"/>
</dbReference>
<dbReference type="GeneTree" id="ENSGT00940000159515"/>
<name>A0A3Q2CJG3_CYPVA</name>
<keyword evidence="9" id="KW-1185">Reference proteome</keyword>
<organism evidence="8 9">
    <name type="scientific">Cyprinodon variegatus</name>
    <name type="common">Sheepshead minnow</name>
    <dbReference type="NCBI Taxonomy" id="28743"/>
    <lineage>
        <taxon>Eukaryota</taxon>
        <taxon>Metazoa</taxon>
        <taxon>Chordata</taxon>
        <taxon>Craniata</taxon>
        <taxon>Vertebrata</taxon>
        <taxon>Euteleostomi</taxon>
        <taxon>Actinopterygii</taxon>
        <taxon>Neopterygii</taxon>
        <taxon>Teleostei</taxon>
        <taxon>Neoteleostei</taxon>
        <taxon>Acanthomorphata</taxon>
        <taxon>Ovalentaria</taxon>
        <taxon>Atherinomorphae</taxon>
        <taxon>Cyprinodontiformes</taxon>
        <taxon>Cyprinodontidae</taxon>
        <taxon>Cyprinodon</taxon>
    </lineage>
</organism>
<dbReference type="Gene3D" id="1.25.10.10">
    <property type="entry name" value="Leucine-rich Repeat Variant"/>
    <property type="match status" value="1"/>
</dbReference>
<dbReference type="PANTHER" id="PTHR10372:SF1">
    <property type="entry name" value="PLAKOPHILIN-3"/>
    <property type="match status" value="1"/>
</dbReference>
<feature type="region of interest" description="Disordered" evidence="7">
    <location>
        <begin position="479"/>
        <end position="501"/>
    </location>
</feature>
<dbReference type="GO" id="GO:0098609">
    <property type="term" value="P:cell-cell adhesion"/>
    <property type="evidence" value="ECO:0007669"/>
    <property type="project" value="InterPro"/>
</dbReference>
<dbReference type="InterPro" id="IPR028435">
    <property type="entry name" value="Plakophilin/d_Catenin"/>
</dbReference>
<sequence length="802" mass="88200">MSMLTPENTFLSSLQPHTPSTTYALPSDNQLGNGSTMADEQLRSRRVQEQVKMKLAEKSTLPRQNGAASHYAMSDYGGSSTMKYSTYSPSFSSKSSYMYSGSKTMAPQISHRAGYSSRSAAPEVVGFQKMSIGVSGGGGGGFYREDMRSGGFQASMRPHQMEHDAMSLHSVKNVPAVRSWVIESDAGSLQSDQEATFSRQGTMNGYSTQMRQGGGNVAYQSQFQAQAPAGVSMLRSQSGTLTRGGTMTGGGSEILQQQYSFKGPAHRTISRITNRNRMSVGSGFIVSTLGSGSQGNLLQRQGNLSRSMSIRSMQSVGRGMDVFGQMEDLDHLQGVADLNIATAVEYLRSGDPSLETMGAAFVQHMCYNEKEAKDQVRQHGAIKDIVDLFNSENTEVARYATGAARNLIYENNDNKNALIELNGIAALNEALKENDDELYKNITGILWNLSSKDKFKEIIAKETLSGLSEKILVPAAEREEQLKHESEDYTPNHTSSPSVDEIFTNTTGCLRNLSSGNEKTRQQMRETKGLVGSLVRCLRGSVDNGKTEEKGAENTMCILRNLSYQIYNELPPSYQMRLNRKVETDKSSGTVGCFSPNSKKTNKDSNRLIYQEITKDPKDMEWLWHPNIVTLYQSVLQSCEINATTREAAIGSLQNITSGEGQWAAELSRFAVEQRKILPKLMDLLRTDRNKELLSLSGLLRNLARHSNVSSTLDQVVNKLPTDGKMKDPSAEVVVNLCGILNSMVMKDFDATKRICENGGLERLMAVKKTTDSRSGLCRLILNMTQVKVTLCNYLPLGALDL</sequence>
<dbReference type="PROSITE" id="PS50176">
    <property type="entry name" value="ARM_REPEAT"/>
    <property type="match status" value="1"/>
</dbReference>
<feature type="region of interest" description="Disordered" evidence="7">
    <location>
        <begin position="1"/>
        <end position="34"/>
    </location>
</feature>
<dbReference type="STRING" id="28743.ENSCVAP00000005344"/>
<evidence type="ECO:0000256" key="1">
    <source>
        <dbReference type="ARBA" id="ARBA00004282"/>
    </source>
</evidence>
<dbReference type="InterPro" id="IPR000225">
    <property type="entry name" value="Armadillo"/>
</dbReference>
<dbReference type="AlphaFoldDB" id="A0A3Q2CJG3"/>
<dbReference type="GO" id="GO:0005737">
    <property type="term" value="C:cytoplasm"/>
    <property type="evidence" value="ECO:0007669"/>
    <property type="project" value="TreeGrafter"/>
</dbReference>
<proteinExistence type="inferred from homology"/>
<gene>
    <name evidence="8" type="primary">PKP3</name>
</gene>
<evidence type="ECO:0000313" key="8">
    <source>
        <dbReference type="Ensembl" id="ENSCVAP00000005344.1"/>
    </source>
</evidence>
<evidence type="ECO:0000256" key="5">
    <source>
        <dbReference type="ARBA" id="ARBA00022949"/>
    </source>
</evidence>
<keyword evidence="4" id="KW-0130">Cell adhesion</keyword>